<dbReference type="PANTHER" id="PTHR33392:SF6">
    <property type="entry name" value="POLYISOPRENYL-TEICHOIC ACID--PEPTIDOGLYCAN TEICHOIC ACID TRANSFERASE TAGU"/>
    <property type="match status" value="1"/>
</dbReference>
<dbReference type="InterPro" id="IPR050922">
    <property type="entry name" value="LytR/CpsA/Psr_CW_biosynth"/>
</dbReference>
<feature type="region of interest" description="Disordered" evidence="2">
    <location>
        <begin position="44"/>
        <end position="65"/>
    </location>
</feature>
<dbReference type="Gene3D" id="3.40.630.190">
    <property type="entry name" value="LCP protein"/>
    <property type="match status" value="1"/>
</dbReference>
<feature type="compositionally biased region" description="Basic and acidic residues" evidence="2">
    <location>
        <begin position="488"/>
        <end position="503"/>
    </location>
</feature>
<proteinExistence type="inferred from homology"/>
<feature type="domain" description="Cell envelope-related transcriptional attenuator" evidence="3">
    <location>
        <begin position="112"/>
        <end position="270"/>
    </location>
</feature>
<dbReference type="Pfam" id="PF03816">
    <property type="entry name" value="LytR_cpsA_psr"/>
    <property type="match status" value="1"/>
</dbReference>
<dbReference type="PANTHER" id="PTHR33392">
    <property type="entry name" value="POLYISOPRENYL-TEICHOIC ACID--PEPTIDOGLYCAN TEICHOIC ACID TRANSFERASE TAGU"/>
    <property type="match status" value="1"/>
</dbReference>
<dbReference type="NCBIfam" id="TIGR00350">
    <property type="entry name" value="lytR_cpsA_psr"/>
    <property type="match status" value="1"/>
</dbReference>
<evidence type="ECO:0000256" key="1">
    <source>
        <dbReference type="ARBA" id="ARBA00006068"/>
    </source>
</evidence>
<dbReference type="PATRIC" id="fig|933944.5.peg.1598"/>
<dbReference type="STRING" id="933944.AN215_05260"/>
<protein>
    <recommendedName>
        <fullName evidence="3">Cell envelope-related transcriptional attenuator domain-containing protein</fullName>
    </recommendedName>
</protein>
<evidence type="ECO:0000313" key="4">
    <source>
        <dbReference type="EMBL" id="OEU91885.1"/>
    </source>
</evidence>
<keyword evidence="5" id="KW-1185">Reference proteome</keyword>
<dbReference type="Proteomes" id="UP000176087">
    <property type="component" value="Unassembled WGS sequence"/>
</dbReference>
<gene>
    <name evidence="4" type="ORF">AN215_05260</name>
</gene>
<dbReference type="InterPro" id="IPR004474">
    <property type="entry name" value="LytR_CpsA_psr"/>
</dbReference>
<comment type="caution">
    <text evidence="4">The sequence shown here is derived from an EMBL/GenBank/DDBJ whole genome shotgun (WGS) entry which is preliminary data.</text>
</comment>
<accession>A0A1E7JSK7</accession>
<feature type="compositionally biased region" description="Low complexity" evidence="2">
    <location>
        <begin position="359"/>
        <end position="370"/>
    </location>
</feature>
<name>A0A1E7JSK7_9ACTN</name>
<sequence>MPYSAEVHRLMSPLSRLARSPRSRRTLALSCAVCAALTCGAGPEAGSAATNAPAPPGGSDRARDAFDKVPAAGRPARGPGTNVLLVGLDRREGLSQKTKNRLHVNGEQCDCTDVLMLLHISADRDRVSVVGIPRDSYVRFAEHRDHGKGFGKITDRSTRHLGKINSTYAHGGPALTIRTVEQVTGVRVDHYAETDFRGFEKTVNRLGGAEVCSSKPLQDKNSGLKLAKGTHVLNGNHALRFVRARHVDPPGDLGRMRRQQHVLGELLRTLTGGSMAENPLEVVRAAAALRDSVRRDKGLTPQRLAGLVRDLRGLTPEQTEFATVPILEFDHRAPVWGSTLRWDGPRARALFADLRADRPVTGNPATGPAPGATPVPYRPEDVSVRVAGTGETAARIAQDLRDNGFNVLDPLRGAASGPRGGRTEITYDEHWQRKASTVSAAMPGAVMRPRKVAGSKHSQVFTVRPGTEGTDVADVVYDRSSVEGAPVRGDDLDCDGRTPHNRS</sequence>
<dbReference type="EMBL" id="LJGT01000037">
    <property type="protein sequence ID" value="OEU91885.1"/>
    <property type="molecule type" value="Genomic_DNA"/>
</dbReference>
<evidence type="ECO:0000259" key="3">
    <source>
        <dbReference type="Pfam" id="PF03816"/>
    </source>
</evidence>
<comment type="similarity">
    <text evidence="1">Belongs to the LytR/CpsA/Psr (LCP) family.</text>
</comment>
<organism evidence="4 5">
    <name type="scientific">Streptomyces abyssalis</name>
    <dbReference type="NCBI Taxonomy" id="933944"/>
    <lineage>
        <taxon>Bacteria</taxon>
        <taxon>Bacillati</taxon>
        <taxon>Actinomycetota</taxon>
        <taxon>Actinomycetes</taxon>
        <taxon>Kitasatosporales</taxon>
        <taxon>Streptomycetaceae</taxon>
        <taxon>Streptomyces</taxon>
    </lineage>
</organism>
<dbReference type="AlphaFoldDB" id="A0A1E7JSK7"/>
<evidence type="ECO:0000313" key="5">
    <source>
        <dbReference type="Proteomes" id="UP000176087"/>
    </source>
</evidence>
<feature type="region of interest" description="Disordered" evidence="2">
    <location>
        <begin position="482"/>
        <end position="503"/>
    </location>
</feature>
<evidence type="ECO:0000256" key="2">
    <source>
        <dbReference type="SAM" id="MobiDB-lite"/>
    </source>
</evidence>
<reference evidence="4 5" key="1">
    <citation type="journal article" date="2016" name="Front. Microbiol.">
        <title>Comparative Genomics Analysis of Streptomyces Species Reveals Their Adaptation to the Marine Environment and Their Diversity at the Genomic Level.</title>
        <authorList>
            <person name="Tian X."/>
            <person name="Zhang Z."/>
            <person name="Yang T."/>
            <person name="Chen M."/>
            <person name="Li J."/>
            <person name="Chen F."/>
            <person name="Yang J."/>
            <person name="Li W."/>
            <person name="Zhang B."/>
            <person name="Zhang Z."/>
            <person name="Wu J."/>
            <person name="Zhang C."/>
            <person name="Long L."/>
            <person name="Xiao J."/>
        </authorList>
    </citation>
    <scope>NUCLEOTIDE SEQUENCE [LARGE SCALE GENOMIC DNA]</scope>
    <source>
        <strain evidence="4 5">SCSIO 10390</strain>
    </source>
</reference>
<feature type="region of interest" description="Disordered" evidence="2">
    <location>
        <begin position="359"/>
        <end position="379"/>
    </location>
</feature>